<protein>
    <submittedName>
        <fullName evidence="1">Uncharacterized protein</fullName>
    </submittedName>
</protein>
<name>A0AAE0ZXU0_9GAST</name>
<organism evidence="1 2">
    <name type="scientific">Elysia crispata</name>
    <name type="common">lettuce slug</name>
    <dbReference type="NCBI Taxonomy" id="231223"/>
    <lineage>
        <taxon>Eukaryota</taxon>
        <taxon>Metazoa</taxon>
        <taxon>Spiralia</taxon>
        <taxon>Lophotrochozoa</taxon>
        <taxon>Mollusca</taxon>
        <taxon>Gastropoda</taxon>
        <taxon>Heterobranchia</taxon>
        <taxon>Euthyneura</taxon>
        <taxon>Panpulmonata</taxon>
        <taxon>Sacoglossa</taxon>
        <taxon>Placobranchoidea</taxon>
        <taxon>Plakobranchidae</taxon>
        <taxon>Elysia</taxon>
    </lineage>
</organism>
<keyword evidence="2" id="KW-1185">Reference proteome</keyword>
<gene>
    <name evidence="1" type="ORF">RRG08_021765</name>
</gene>
<evidence type="ECO:0000313" key="1">
    <source>
        <dbReference type="EMBL" id="KAK3777654.1"/>
    </source>
</evidence>
<dbReference type="EMBL" id="JAWDGP010003066">
    <property type="protein sequence ID" value="KAK3777654.1"/>
    <property type="molecule type" value="Genomic_DNA"/>
</dbReference>
<proteinExistence type="predicted"/>
<accession>A0AAE0ZXU0</accession>
<comment type="caution">
    <text evidence="1">The sequence shown here is derived from an EMBL/GenBank/DDBJ whole genome shotgun (WGS) entry which is preliminary data.</text>
</comment>
<dbReference type="AlphaFoldDB" id="A0AAE0ZXU0"/>
<evidence type="ECO:0000313" key="2">
    <source>
        <dbReference type="Proteomes" id="UP001283361"/>
    </source>
</evidence>
<reference evidence="1" key="1">
    <citation type="journal article" date="2023" name="G3 (Bethesda)">
        <title>A reference genome for the long-term kleptoplast-retaining sea slug Elysia crispata morphotype clarki.</title>
        <authorList>
            <person name="Eastman K.E."/>
            <person name="Pendleton A.L."/>
            <person name="Shaikh M.A."/>
            <person name="Suttiyut T."/>
            <person name="Ogas R."/>
            <person name="Tomko P."/>
            <person name="Gavelis G."/>
            <person name="Widhalm J.R."/>
            <person name="Wisecaver J.H."/>
        </authorList>
    </citation>
    <scope>NUCLEOTIDE SEQUENCE</scope>
    <source>
        <strain evidence="1">ECLA1</strain>
    </source>
</reference>
<sequence length="155" mass="17781">MLCVCVSREQKGGVALFSALVANLPAHGCQPPIHCNLQSKVQSGSLSVKWTQRHRATVPGKQCRELDKTLVSTKPWFLFAVQLALQWAKQQLDSRSWQVVAIKMHRSQDCIHAHSSERRRKILSTQIYWLCLEVLSEQRYLRSRPENWVLLYGNG</sequence>
<dbReference type="Proteomes" id="UP001283361">
    <property type="component" value="Unassembled WGS sequence"/>
</dbReference>